<organism evidence="2 3">
    <name type="scientific">Nelumbo nucifera</name>
    <name type="common">Sacred lotus</name>
    <dbReference type="NCBI Taxonomy" id="4432"/>
    <lineage>
        <taxon>Eukaryota</taxon>
        <taxon>Viridiplantae</taxon>
        <taxon>Streptophyta</taxon>
        <taxon>Embryophyta</taxon>
        <taxon>Tracheophyta</taxon>
        <taxon>Spermatophyta</taxon>
        <taxon>Magnoliopsida</taxon>
        <taxon>Proteales</taxon>
        <taxon>Nelumbonaceae</taxon>
        <taxon>Nelumbo</taxon>
    </lineage>
</organism>
<feature type="transmembrane region" description="Helical" evidence="1">
    <location>
        <begin position="83"/>
        <end position="101"/>
    </location>
</feature>
<sequence length="102" mass="11118">MGNGPSPLVPSLLVLAWGLVIFGPTLMENVSLLFQVFECLIPLIVFVLVLLLVVGIFDKLFPSAYLLSAVHQQPGSSSHEADGFGWGSLLLFLLFLVLYNLM</sequence>
<evidence type="ECO:0000313" key="3">
    <source>
        <dbReference type="Proteomes" id="UP000607653"/>
    </source>
</evidence>
<evidence type="ECO:0000313" key="2">
    <source>
        <dbReference type="EMBL" id="DAD19392.1"/>
    </source>
</evidence>
<feature type="transmembrane region" description="Helical" evidence="1">
    <location>
        <begin position="39"/>
        <end position="57"/>
    </location>
</feature>
<keyword evidence="1" id="KW-0472">Membrane</keyword>
<proteinExistence type="predicted"/>
<evidence type="ECO:0008006" key="4">
    <source>
        <dbReference type="Google" id="ProtNLM"/>
    </source>
</evidence>
<dbReference type="Proteomes" id="UP000607653">
    <property type="component" value="Unassembled WGS sequence"/>
</dbReference>
<keyword evidence="1" id="KW-1133">Transmembrane helix</keyword>
<dbReference type="AlphaFoldDB" id="A0A822XHF5"/>
<comment type="caution">
    <text evidence="2">The sequence shown here is derived from an EMBL/GenBank/DDBJ whole genome shotgun (WGS) entry which is preliminary data.</text>
</comment>
<keyword evidence="3" id="KW-1185">Reference proteome</keyword>
<accession>A0A822XHF5</accession>
<keyword evidence="1" id="KW-0812">Transmembrane</keyword>
<protein>
    <recommendedName>
        <fullName evidence="4">Transmembrane protein</fullName>
    </recommendedName>
</protein>
<reference evidence="2 3" key="1">
    <citation type="journal article" date="2020" name="Mol. Biol. Evol.">
        <title>Distinct Expression and Methylation Patterns for Genes with Different Fates following a Single Whole-Genome Duplication in Flowering Plants.</title>
        <authorList>
            <person name="Shi T."/>
            <person name="Rahmani R.S."/>
            <person name="Gugger P.F."/>
            <person name="Wang M."/>
            <person name="Li H."/>
            <person name="Zhang Y."/>
            <person name="Li Z."/>
            <person name="Wang Q."/>
            <person name="Van de Peer Y."/>
            <person name="Marchal K."/>
            <person name="Chen J."/>
        </authorList>
    </citation>
    <scope>NUCLEOTIDE SEQUENCE [LARGE SCALE GENOMIC DNA]</scope>
    <source>
        <tissue evidence="2">Leaf</tissue>
    </source>
</reference>
<feature type="transmembrane region" description="Helical" evidence="1">
    <location>
        <begin position="6"/>
        <end position="27"/>
    </location>
</feature>
<name>A0A822XHF5_NELNU</name>
<evidence type="ECO:0000256" key="1">
    <source>
        <dbReference type="SAM" id="Phobius"/>
    </source>
</evidence>
<gene>
    <name evidence="2" type="ORF">HUJ06_020855</name>
</gene>
<dbReference type="EMBL" id="DUZY01000001">
    <property type="protein sequence ID" value="DAD19392.1"/>
    <property type="molecule type" value="Genomic_DNA"/>
</dbReference>